<dbReference type="AlphaFoldDB" id="U2PRR9"/>
<dbReference type="GO" id="GO:0006402">
    <property type="term" value="P:mRNA catabolic process"/>
    <property type="evidence" value="ECO:0007669"/>
    <property type="project" value="TreeGrafter"/>
</dbReference>
<dbReference type="PANTHER" id="PTHR33988">
    <property type="entry name" value="ENDORIBONUCLEASE MAZF-RELATED"/>
    <property type="match status" value="1"/>
</dbReference>
<evidence type="ECO:0000256" key="1">
    <source>
        <dbReference type="ARBA" id="ARBA00007521"/>
    </source>
</evidence>
<dbReference type="InterPro" id="IPR003477">
    <property type="entry name" value="PemK-like"/>
</dbReference>
<evidence type="ECO:0000256" key="3">
    <source>
        <dbReference type="PIRNR" id="PIRNR033490"/>
    </source>
</evidence>
<evidence type="ECO:0000256" key="2">
    <source>
        <dbReference type="ARBA" id="ARBA00022649"/>
    </source>
</evidence>
<dbReference type="PIRSF" id="PIRSF033490">
    <property type="entry name" value="MazF"/>
    <property type="match status" value="1"/>
</dbReference>
<proteinExistence type="inferred from homology"/>
<dbReference type="GO" id="GO:0016787">
    <property type="term" value="F:hydrolase activity"/>
    <property type="evidence" value="ECO:0007669"/>
    <property type="project" value="UniProtKB-KW"/>
</dbReference>
<gene>
    <name evidence="4" type="ORF">HMPREF0367_00370</name>
</gene>
<dbReference type="EC" id="3.1.-.-" evidence="3"/>
<dbReference type="Proteomes" id="UP000016658">
    <property type="component" value="Unassembled WGS sequence"/>
</dbReference>
<evidence type="ECO:0000313" key="5">
    <source>
        <dbReference type="Proteomes" id="UP000016658"/>
    </source>
</evidence>
<accession>U2PRR9</accession>
<dbReference type="GO" id="GO:0004521">
    <property type="term" value="F:RNA endonuclease activity"/>
    <property type="evidence" value="ECO:0007669"/>
    <property type="project" value="TreeGrafter"/>
</dbReference>
<evidence type="ECO:0000313" key="4">
    <source>
        <dbReference type="EMBL" id="ERK46821.1"/>
    </source>
</evidence>
<dbReference type="SUPFAM" id="SSF50118">
    <property type="entry name" value="Cell growth inhibitor/plasmid maintenance toxic component"/>
    <property type="match status" value="1"/>
</dbReference>
<dbReference type="GO" id="GO:0016075">
    <property type="term" value="P:rRNA catabolic process"/>
    <property type="evidence" value="ECO:0007669"/>
    <property type="project" value="TreeGrafter"/>
</dbReference>
<keyword evidence="3" id="KW-0540">Nuclease</keyword>
<dbReference type="HOGENOM" id="CLU_121823_1_0_9"/>
<comment type="caution">
    <text evidence="4">The sequence shown here is derived from an EMBL/GenBank/DDBJ whole genome shotgun (WGS) entry which is preliminary data.</text>
</comment>
<dbReference type="GO" id="GO:0003677">
    <property type="term" value="F:DNA binding"/>
    <property type="evidence" value="ECO:0007669"/>
    <property type="project" value="InterPro"/>
</dbReference>
<name>U2PRR9_9FIRM</name>
<organism evidence="4 5">
    <name type="scientific">Faecalitalea cylindroides ATCC 27803</name>
    <dbReference type="NCBI Taxonomy" id="649755"/>
    <lineage>
        <taxon>Bacteria</taxon>
        <taxon>Bacillati</taxon>
        <taxon>Bacillota</taxon>
        <taxon>Erysipelotrichia</taxon>
        <taxon>Erysipelotrichales</taxon>
        <taxon>Erysipelotrichaceae</taxon>
        <taxon>Faecalitalea</taxon>
    </lineage>
</organism>
<comment type="function">
    <text evidence="3">Toxic component of a type II toxin-antitoxin (TA) system.</text>
</comment>
<dbReference type="PANTHER" id="PTHR33988:SF2">
    <property type="entry name" value="ENDORIBONUCLEASE MAZF"/>
    <property type="match status" value="1"/>
</dbReference>
<keyword evidence="3" id="KW-0255">Endonuclease</keyword>
<dbReference type="Pfam" id="PF02452">
    <property type="entry name" value="PemK_toxin"/>
    <property type="match status" value="1"/>
</dbReference>
<dbReference type="Gene3D" id="2.30.30.110">
    <property type="match status" value="1"/>
</dbReference>
<keyword evidence="3" id="KW-0378">Hydrolase</keyword>
<dbReference type="InterPro" id="IPR011067">
    <property type="entry name" value="Plasmid_toxin/cell-grow_inhib"/>
</dbReference>
<dbReference type="EMBL" id="AWVI01000018">
    <property type="protein sequence ID" value="ERK46821.1"/>
    <property type="molecule type" value="Genomic_DNA"/>
</dbReference>
<keyword evidence="2" id="KW-1277">Toxin-antitoxin system</keyword>
<comment type="similarity">
    <text evidence="1 3">Belongs to the PemK/MazF family.</text>
</comment>
<reference evidence="4 5" key="1">
    <citation type="submission" date="2013-06" db="EMBL/GenBank/DDBJ databases">
        <authorList>
            <person name="Weinstock G."/>
            <person name="Sodergren E."/>
            <person name="Lobos E.A."/>
            <person name="Fulton L."/>
            <person name="Fulton R."/>
            <person name="Courtney L."/>
            <person name="Fronick C."/>
            <person name="O'Laughlin M."/>
            <person name="Godfrey J."/>
            <person name="Wilson R.M."/>
            <person name="Miner T."/>
            <person name="Farmer C."/>
            <person name="Delehaunty K."/>
            <person name="Cordes M."/>
            <person name="Minx P."/>
            <person name="Tomlinson C."/>
            <person name="Chen J."/>
            <person name="Wollam A."/>
            <person name="Pepin K.H."/>
            <person name="Bhonagiri V."/>
            <person name="Zhang X."/>
            <person name="Warren W."/>
            <person name="Mitreva M."/>
            <person name="Mardis E.R."/>
            <person name="Wilson R.K."/>
        </authorList>
    </citation>
    <scope>NUCLEOTIDE SEQUENCE [LARGE SCALE GENOMIC DNA]</scope>
    <source>
        <strain evidence="4 5">ATCC 27803</strain>
    </source>
</reference>
<dbReference type="RefSeq" id="WP_035400725.1">
    <property type="nucleotide sequence ID" value="NZ_KI270975.1"/>
</dbReference>
<sequence>MIRKIKRGEIYLVNISSSLGSVQYGVRPVLVIQNNKGNKYSPTVIVACLSSQIDHKAHLPTHYILPEGLGLKFRTMVLCEQIRSVDKQCFIKYIGKVPKRWMTIIDKKVMISLGIEKKVLNNASRSNIV</sequence>
<dbReference type="OrthoDB" id="9808744at2"/>
<protein>
    <recommendedName>
        <fullName evidence="3">mRNA interferase</fullName>
        <ecNumber evidence="3">3.1.-.-</ecNumber>
    </recommendedName>
</protein>